<gene>
    <name evidence="3" type="ORF">Pmar_PMAR027256</name>
</gene>
<evidence type="ECO:0000256" key="2">
    <source>
        <dbReference type="SAM" id="MobiDB-lite"/>
    </source>
</evidence>
<feature type="coiled-coil region" evidence="1">
    <location>
        <begin position="127"/>
        <end position="157"/>
    </location>
</feature>
<feature type="compositionally biased region" description="Low complexity" evidence="2">
    <location>
        <begin position="80"/>
        <end position="95"/>
    </location>
</feature>
<feature type="compositionally biased region" description="Polar residues" evidence="2">
    <location>
        <begin position="195"/>
        <end position="204"/>
    </location>
</feature>
<feature type="region of interest" description="Disordered" evidence="2">
    <location>
        <begin position="1100"/>
        <end position="1162"/>
    </location>
</feature>
<dbReference type="Proteomes" id="UP000007800">
    <property type="component" value="Unassembled WGS sequence"/>
</dbReference>
<feature type="region of interest" description="Disordered" evidence="2">
    <location>
        <begin position="162"/>
        <end position="417"/>
    </location>
</feature>
<name>C5LWZ3_PERM5</name>
<dbReference type="GeneID" id="9062782"/>
<feature type="region of interest" description="Disordered" evidence="2">
    <location>
        <begin position="671"/>
        <end position="703"/>
    </location>
</feature>
<feature type="compositionally biased region" description="Low complexity" evidence="2">
    <location>
        <begin position="360"/>
        <end position="371"/>
    </location>
</feature>
<protein>
    <submittedName>
        <fullName evidence="3">Uncharacterized protein</fullName>
    </submittedName>
</protein>
<feature type="region of interest" description="Disordered" evidence="2">
    <location>
        <begin position="1395"/>
        <end position="1415"/>
    </location>
</feature>
<feature type="compositionally biased region" description="Basic and acidic residues" evidence="2">
    <location>
        <begin position="1396"/>
        <end position="1413"/>
    </location>
</feature>
<dbReference type="EMBL" id="GG686286">
    <property type="protein sequence ID" value="EEQ98771.1"/>
    <property type="molecule type" value="Genomic_DNA"/>
</dbReference>
<proteinExistence type="predicted"/>
<keyword evidence="4" id="KW-1185">Reference proteome</keyword>
<evidence type="ECO:0000313" key="3">
    <source>
        <dbReference type="EMBL" id="EEQ98771.1"/>
    </source>
</evidence>
<feature type="compositionally biased region" description="Basic and acidic residues" evidence="2">
    <location>
        <begin position="13"/>
        <end position="22"/>
    </location>
</feature>
<feature type="compositionally biased region" description="Basic and acidic residues" evidence="2">
    <location>
        <begin position="1145"/>
        <end position="1162"/>
    </location>
</feature>
<feature type="region of interest" description="Disordered" evidence="2">
    <location>
        <begin position="72"/>
        <end position="126"/>
    </location>
</feature>
<evidence type="ECO:0000313" key="4">
    <source>
        <dbReference type="Proteomes" id="UP000007800"/>
    </source>
</evidence>
<feature type="region of interest" description="Disordered" evidence="2">
    <location>
        <begin position="512"/>
        <end position="595"/>
    </location>
</feature>
<reference evidence="3 4" key="1">
    <citation type="submission" date="2008-07" db="EMBL/GenBank/DDBJ databases">
        <authorList>
            <person name="El-Sayed N."/>
            <person name="Caler E."/>
            <person name="Inman J."/>
            <person name="Amedeo P."/>
            <person name="Hass B."/>
            <person name="Wortman J."/>
        </authorList>
    </citation>
    <scope>NUCLEOTIDE SEQUENCE [LARGE SCALE GENOMIC DNA]</scope>
    <source>
        <strain evidence="4">ATCC 50983 / TXsc</strain>
    </source>
</reference>
<feature type="compositionally biased region" description="Polar residues" evidence="2">
    <location>
        <begin position="913"/>
        <end position="923"/>
    </location>
</feature>
<feature type="compositionally biased region" description="Low complexity" evidence="2">
    <location>
        <begin position="671"/>
        <end position="688"/>
    </location>
</feature>
<feature type="region of interest" description="Disordered" evidence="2">
    <location>
        <begin position="900"/>
        <end position="930"/>
    </location>
</feature>
<feature type="region of interest" description="Disordered" evidence="2">
    <location>
        <begin position="1257"/>
        <end position="1344"/>
    </location>
</feature>
<feature type="compositionally biased region" description="Low complexity" evidence="2">
    <location>
        <begin position="1499"/>
        <end position="1520"/>
    </location>
</feature>
<feature type="compositionally biased region" description="Basic residues" evidence="2">
    <location>
        <begin position="96"/>
        <end position="105"/>
    </location>
</feature>
<feature type="compositionally biased region" description="Basic and acidic residues" evidence="2">
    <location>
        <begin position="1290"/>
        <end position="1302"/>
    </location>
</feature>
<dbReference type="RefSeq" id="XP_002766054.1">
    <property type="nucleotide sequence ID" value="XM_002766008.1"/>
</dbReference>
<organism evidence="4">
    <name type="scientific">Perkinsus marinus (strain ATCC 50983 / TXsc)</name>
    <dbReference type="NCBI Taxonomy" id="423536"/>
    <lineage>
        <taxon>Eukaryota</taxon>
        <taxon>Sar</taxon>
        <taxon>Alveolata</taxon>
        <taxon>Perkinsozoa</taxon>
        <taxon>Perkinsea</taxon>
        <taxon>Perkinsida</taxon>
        <taxon>Perkinsidae</taxon>
        <taxon>Perkinsus</taxon>
    </lineage>
</organism>
<feature type="region of interest" description="Disordered" evidence="2">
    <location>
        <begin position="1"/>
        <end position="53"/>
    </location>
</feature>
<feature type="compositionally biased region" description="Basic and acidic residues" evidence="2">
    <location>
        <begin position="1110"/>
        <end position="1133"/>
    </location>
</feature>
<feature type="region of interest" description="Disordered" evidence="2">
    <location>
        <begin position="1497"/>
        <end position="1534"/>
    </location>
</feature>
<keyword evidence="1" id="KW-0175">Coiled coil</keyword>
<dbReference type="InParanoid" id="C5LWZ3"/>
<dbReference type="OMA" id="HASLWSP"/>
<sequence>MSSTTQIRKSRRSSVDSKDRGPDVVAAGAATKRSKGEGRRSSLGGASNGVRSPRTLAAVAESVAMALAGNVGWRGRGGKQEAMARQAAAQAQLRSGHSRASRRRSSAAGGTGDRASTVVVPHVPRHAANAAIQRQRRERELEEAAQARQLRQALLVEGPLHMGASRTLPASKSLVDGPKPSPEGKEPGRHRPSLAATSRDTLTQVYGGRGTGPRTRPHNRGCSRSLPPPKGRTTSWANKRPDGRCTPFSEGCVSPRDDLEIPPLPPRKRKESVAPTTAQQRRTGPDKGRPPLRKRLRQKALDKAAKLGRALASSRSRTVLQEEEGTQNAPPGGRIDEDPGPSYHELGSSSNGDSQEEELSPLITSISLSTPAMKEEAIRLSKRTVGTNTSPPRRKRARRPSPPAAAARAGFQQQEEEAPLLSTAQSEVSNSLRDAARAHGLTITNLGGLRDNSLQHNSSTSPLHWSQASEEFLGTFCSAHGLTLVNIAHSFPSPSSPEVLSSSLPATTVPTVSPAAGLWQPQERPLRYPRPEPDTSPQDMVIVDRTAASVTPGSPEEVSDYLEGPDSIGRSHTPIRVDSSGSSDGRGGLDEDDIDADDGMRVVDIVTSMRSAIGTPGDQAGVHALGLAVGAAVQANLDIPSLPEPTIMSTGGPSTADSGGLMLVDFNTQRRPPIRISSPSNSRSVGPRQGIGASTMGDTSDILPESLYDSIGISRIDEDPTEEQRQSPSGTTASHCDEELELDHMDRTDELIRLADSAELHRRHHKMINQQVSDALAVGERHSERLARAQKHLAGGVAQPATSINRADGTVQTEREDSMREALGHGTVHVPMGVQTLTATTEPPTVPSVEAIGLQTEIGRMEMDIDCLDHSLEASTDIDQALRGAFVQDSRHGFSYPMWTQTEGPSRGVDQGVQPSLSSNGGRSNAARYSRGASGVEVELSHSCAAIGSSRARSGSNRSSPTYSMVGFEDEEATTSEVSVVQPGSIVASSIQSDISLPFTSPFSDWRSASSTGRGPGSADPEEASILTASAALEGHLNLTYRNLRNERSTHGGEANDAGLRSSHTSLYESRLSNSPSSSMSILTEFTVDGGNNVSVEEVSGALARRRRKAEADVEERIRSSREKMAAGKERDIASPQKRRREHRRAVEERKRRRREAKDSFKTSLERFSEGLMDSRGSSGSSTDSLSIIIRDAERRLLAQQQRLKSRSEAVAKDTRVTEDALRDNAAKLRKVEYLKELKKEISEAKREGPPFEITQAVEDAELSPTGPTTPAVSEGPSREDAEVVAESVVEDRKEAIEEPPVHEASPPAVSGASGIRQRSQVVEGAAEEEEDEAALVGSDEERKSTASITLQRIHAVEAQNEEDSQSKLELVETLARLEPSSPAVTPGSIVVVAPEGDKDFGSSREELSRDTSDSAVLIADPVEAARAVAEAKVPSVWKEVSSSASGSSQRRYESSSEQILEVARFDAKPPVVSKKSAEDLEIDKMEVVEEAPVQSPELVPLLPRPSTSSSSSRGSPVLRVEGEPRAESVTPIPSSDALLGWARALPKTELDQCIDDIAEHVLESLLDDRALERRVLSVLGRDGPSLEDGYPHDADSRKLHRHRLATSKAAVDTVVKEAQARLTDREELDSTALKGGNADASALAEMQYKVPADSGYTHRLLWESCLELARQPSDAQRTCALWSKRFPGTKSPLTHFVAVVNSWSSIQQQLNQILEINSDLRMRADAGLHHSEVQQAEERRVDGLAMGAVSCLAVTGVTALYDWSQRKRIRSRILVDVDEEVFAALVEDFALELRDEYEEGGG</sequence>
<evidence type="ECO:0000256" key="1">
    <source>
        <dbReference type="SAM" id="Coils"/>
    </source>
</evidence>
<feature type="compositionally biased region" description="Basic and acidic residues" evidence="2">
    <location>
        <begin position="524"/>
        <end position="533"/>
    </location>
</feature>
<accession>C5LWZ3</accession>
<feature type="region of interest" description="Disordered" evidence="2">
    <location>
        <begin position="717"/>
        <end position="739"/>
    </location>
</feature>